<feature type="region of interest" description="Disordered" evidence="1">
    <location>
        <begin position="1"/>
        <end position="33"/>
    </location>
</feature>
<gene>
    <name evidence="2" type="ORF">TBRA_LOCUS8217</name>
</gene>
<keyword evidence="3" id="KW-1185">Reference proteome</keyword>
<proteinExistence type="predicted"/>
<organism evidence="2 3">
    <name type="scientific">Trichogramma brassicae</name>
    <dbReference type="NCBI Taxonomy" id="86971"/>
    <lineage>
        <taxon>Eukaryota</taxon>
        <taxon>Metazoa</taxon>
        <taxon>Ecdysozoa</taxon>
        <taxon>Arthropoda</taxon>
        <taxon>Hexapoda</taxon>
        <taxon>Insecta</taxon>
        <taxon>Pterygota</taxon>
        <taxon>Neoptera</taxon>
        <taxon>Endopterygota</taxon>
        <taxon>Hymenoptera</taxon>
        <taxon>Apocrita</taxon>
        <taxon>Proctotrupomorpha</taxon>
        <taxon>Chalcidoidea</taxon>
        <taxon>Trichogrammatidae</taxon>
        <taxon>Trichogramma</taxon>
    </lineage>
</organism>
<evidence type="ECO:0000313" key="3">
    <source>
        <dbReference type="Proteomes" id="UP000479190"/>
    </source>
</evidence>
<reference evidence="2 3" key="1">
    <citation type="submission" date="2020-02" db="EMBL/GenBank/DDBJ databases">
        <authorList>
            <person name="Ferguson B K."/>
        </authorList>
    </citation>
    <scope>NUCLEOTIDE SEQUENCE [LARGE SCALE GENOMIC DNA]</scope>
</reference>
<evidence type="ECO:0000256" key="1">
    <source>
        <dbReference type="SAM" id="MobiDB-lite"/>
    </source>
</evidence>
<dbReference type="EMBL" id="CADCXV010000815">
    <property type="protein sequence ID" value="CAB0036345.1"/>
    <property type="molecule type" value="Genomic_DNA"/>
</dbReference>
<evidence type="ECO:0000313" key="2">
    <source>
        <dbReference type="EMBL" id="CAB0036345.1"/>
    </source>
</evidence>
<sequence length="246" mass="26790">MLRRAISEVASESSECPQRPKKSGSPHDADPRCSTTRRPAPLCDLCCVYVELVCVAAGLLLLFTETVLIVELCCCEIVVMSESETIESQLRSLMSCLGSLATKSEAIIAAQVQNSAKIDSICTALTEQAGRLSALSSELADVKRRLTAASPGTEVRIKGVPLSVPHGTPELLHGIAREVFARIGSEQSIDDVQACRFLADDPWPQPRRSARSDNQRVIPTFSFGVTFKQPITRNHIVRLKRIDMAS</sequence>
<name>A0A6H5IKU9_9HYME</name>
<protein>
    <submittedName>
        <fullName evidence="2">Uncharacterized protein</fullName>
    </submittedName>
</protein>
<accession>A0A6H5IKU9</accession>
<dbReference type="AlphaFoldDB" id="A0A6H5IKU9"/>
<dbReference type="Proteomes" id="UP000479190">
    <property type="component" value="Unassembled WGS sequence"/>
</dbReference>